<feature type="region of interest" description="Disordered" evidence="1">
    <location>
        <begin position="78"/>
        <end position="133"/>
    </location>
</feature>
<sequence>MGVIGLSGNGSMDETSRTADFDASVKRRYEDHSRLLTQQSKALRDQLQATRYVITQLEVQGIPVGVSPKLYVRQLLKGRSKSTSGQPAPKPGIIEPMPSTLVNETNVYKKSSESNATPANHSERSVPARSASTLPLAAHQHLSPAYTRQSRTLPAGTDYLTAPIPKRPSNASFKAMLAQETSQPWNDLKTVMSSASLLAQALEPSSHIISVPANAQYAGSPHASMFSYPTSPETTTEDSMDRVPKPTQRFYQTAVSKQPPGQSANVLHTVRQGLEYVPTSLTQILFTLINKQFQ</sequence>
<keyword evidence="3" id="KW-1185">Reference proteome</keyword>
<proteinExistence type="predicted"/>
<reference evidence="2" key="1">
    <citation type="submission" date="2019-05" db="EMBL/GenBank/DDBJ databases">
        <title>Annotation for the trematode Fasciolopsis buski.</title>
        <authorList>
            <person name="Choi Y.-J."/>
        </authorList>
    </citation>
    <scope>NUCLEOTIDE SEQUENCE</scope>
    <source>
        <strain evidence="2">HT</strain>
        <tissue evidence="2">Whole worm</tissue>
    </source>
</reference>
<protein>
    <submittedName>
        <fullName evidence="2">Uncharacterized protein</fullName>
    </submittedName>
</protein>
<evidence type="ECO:0000313" key="3">
    <source>
        <dbReference type="Proteomes" id="UP000728185"/>
    </source>
</evidence>
<gene>
    <name evidence="2" type="ORF">FBUS_05834</name>
</gene>
<name>A0A8E0RYR4_9TREM</name>
<evidence type="ECO:0000256" key="1">
    <source>
        <dbReference type="SAM" id="MobiDB-lite"/>
    </source>
</evidence>
<evidence type="ECO:0000313" key="2">
    <source>
        <dbReference type="EMBL" id="KAA0194891.1"/>
    </source>
</evidence>
<organism evidence="2 3">
    <name type="scientific">Fasciolopsis buskii</name>
    <dbReference type="NCBI Taxonomy" id="27845"/>
    <lineage>
        <taxon>Eukaryota</taxon>
        <taxon>Metazoa</taxon>
        <taxon>Spiralia</taxon>
        <taxon>Lophotrochozoa</taxon>
        <taxon>Platyhelminthes</taxon>
        <taxon>Trematoda</taxon>
        <taxon>Digenea</taxon>
        <taxon>Plagiorchiida</taxon>
        <taxon>Echinostomata</taxon>
        <taxon>Echinostomatoidea</taxon>
        <taxon>Fasciolidae</taxon>
        <taxon>Fasciolopsis</taxon>
    </lineage>
</organism>
<dbReference type="EMBL" id="LUCM01004073">
    <property type="protein sequence ID" value="KAA0194891.1"/>
    <property type="molecule type" value="Genomic_DNA"/>
</dbReference>
<accession>A0A8E0RYR4</accession>
<dbReference type="AlphaFoldDB" id="A0A8E0RYR4"/>
<comment type="caution">
    <text evidence="2">The sequence shown here is derived from an EMBL/GenBank/DDBJ whole genome shotgun (WGS) entry which is preliminary data.</text>
</comment>
<dbReference type="Proteomes" id="UP000728185">
    <property type="component" value="Unassembled WGS sequence"/>
</dbReference>
<feature type="compositionally biased region" description="Polar residues" evidence="1">
    <location>
        <begin position="100"/>
        <end position="120"/>
    </location>
</feature>